<reference evidence="1 2" key="1">
    <citation type="journal article" date="2019" name="Emerg. Microbes Infect.">
        <title>Comprehensive subspecies identification of 175 nontuberculous mycobacteria species based on 7547 genomic profiles.</title>
        <authorList>
            <person name="Matsumoto Y."/>
            <person name="Kinjo T."/>
            <person name="Motooka D."/>
            <person name="Nabeya D."/>
            <person name="Jung N."/>
            <person name="Uechi K."/>
            <person name="Horii T."/>
            <person name="Iida T."/>
            <person name="Fujita J."/>
            <person name="Nakamura S."/>
        </authorList>
    </citation>
    <scope>NUCLEOTIDE SEQUENCE [LARGE SCALE GENOMIC DNA]</scope>
    <source>
        <strain evidence="1 2">JCM 12404</strain>
    </source>
</reference>
<dbReference type="KEGG" id="mcoo:MCOO_04480"/>
<protein>
    <submittedName>
        <fullName evidence="1">Uncharacterized protein</fullName>
    </submittedName>
</protein>
<evidence type="ECO:0000313" key="2">
    <source>
        <dbReference type="Proteomes" id="UP000465866"/>
    </source>
</evidence>
<dbReference type="Proteomes" id="UP000465866">
    <property type="component" value="Chromosome"/>
</dbReference>
<dbReference type="AlphaFoldDB" id="A0A7I7KR63"/>
<dbReference type="RefSeq" id="WP_163774887.1">
    <property type="nucleotide sequence ID" value="NZ_AP022569.1"/>
</dbReference>
<sequence length="84" mass="9492">MIVMVIDPVHCTEIGCDCPGNRWWTGWIGPREIHIVPIDDLEPHHVEECGCDARITLHVAGDGFASWRVSHNSFDRRELTEQAG</sequence>
<dbReference type="EMBL" id="AP022569">
    <property type="protein sequence ID" value="BBX44433.1"/>
    <property type="molecule type" value="Genomic_DNA"/>
</dbReference>
<gene>
    <name evidence="1" type="ORF">MCOO_04480</name>
</gene>
<accession>A0A7I7KR63</accession>
<keyword evidence="2" id="KW-1185">Reference proteome</keyword>
<evidence type="ECO:0000313" key="1">
    <source>
        <dbReference type="EMBL" id="BBX44433.1"/>
    </source>
</evidence>
<name>A0A7I7KR63_9MYCO</name>
<organism evidence="1 2">
    <name type="scientific">Mycobacterium cookii</name>
    <dbReference type="NCBI Taxonomy" id="1775"/>
    <lineage>
        <taxon>Bacteria</taxon>
        <taxon>Bacillati</taxon>
        <taxon>Actinomycetota</taxon>
        <taxon>Actinomycetes</taxon>
        <taxon>Mycobacteriales</taxon>
        <taxon>Mycobacteriaceae</taxon>
        <taxon>Mycobacterium</taxon>
    </lineage>
</organism>
<proteinExistence type="predicted"/>